<keyword evidence="4" id="KW-1185">Reference proteome</keyword>
<keyword evidence="2" id="KW-0812">Transmembrane</keyword>
<proteinExistence type="predicted"/>
<evidence type="ECO:0000256" key="2">
    <source>
        <dbReference type="SAM" id="Phobius"/>
    </source>
</evidence>
<feature type="compositionally biased region" description="Basic and acidic residues" evidence="1">
    <location>
        <begin position="26"/>
        <end position="40"/>
    </location>
</feature>
<feature type="compositionally biased region" description="Polar residues" evidence="1">
    <location>
        <begin position="1"/>
        <end position="13"/>
    </location>
</feature>
<organism evidence="3 4">
    <name type="scientific">Mycena sanguinolenta</name>
    <dbReference type="NCBI Taxonomy" id="230812"/>
    <lineage>
        <taxon>Eukaryota</taxon>
        <taxon>Fungi</taxon>
        <taxon>Dikarya</taxon>
        <taxon>Basidiomycota</taxon>
        <taxon>Agaricomycotina</taxon>
        <taxon>Agaricomycetes</taxon>
        <taxon>Agaricomycetidae</taxon>
        <taxon>Agaricales</taxon>
        <taxon>Marasmiineae</taxon>
        <taxon>Mycenaceae</taxon>
        <taxon>Mycena</taxon>
    </lineage>
</organism>
<keyword evidence="2" id="KW-1133">Transmembrane helix</keyword>
<feature type="region of interest" description="Disordered" evidence="1">
    <location>
        <begin position="1"/>
        <end position="74"/>
    </location>
</feature>
<evidence type="ECO:0000313" key="3">
    <source>
        <dbReference type="EMBL" id="KAF7364451.1"/>
    </source>
</evidence>
<sequence length="501" mass="56033">MPSTHLSGESTPVKTPLQRPPGSARSDAHVPDPGTRRESSSWRALISYISGRQGGSGGGGGLQGGTGGTGEGSTVHYDLKAENIVVKTFTSPEPTPSEFLRIPLGHIDVRSEIRVDAVTGAVRRDRHNEPMTVAMYQGDNAEEVRTLYSRSLDLNAYVFQLRNGSVTFLIIQAFGIHTFFKFMPARVHLEFMLWYFTMIWSPFVNFFSPFATLLSRGPISWRTRMQIGIISAALWLAQANYIFSQLKTISNHEDYMLVKWVNLTLKIGKTMHNPPDGYLFVCSPTDFETGSTSFRWPDCPAYWSLDPSGGNPLSDEEASSLGFPPIMQETLVYLLSWDETVCAGLRKFDECKGFDPESQDVAKKLGFPLYEICVPGKSRELDWTLDEDNESDYPSVYSEEEYSTEDEIESNSYLASSRVEVLTMDNENFIKEFSSDESDCSNSYPDDELTAENEDSLRDLLSHDSVVGQQYSIGELVELVRFGLIVVLGFTALYEYAGVLF</sequence>
<keyword evidence="2" id="KW-0472">Membrane</keyword>
<feature type="compositionally biased region" description="Gly residues" evidence="1">
    <location>
        <begin position="52"/>
        <end position="71"/>
    </location>
</feature>
<dbReference type="EMBL" id="JACAZH010000007">
    <property type="protein sequence ID" value="KAF7364451.1"/>
    <property type="molecule type" value="Genomic_DNA"/>
</dbReference>
<accession>A0A8H7DAA3</accession>
<protein>
    <submittedName>
        <fullName evidence="3">Uncharacterized protein</fullName>
    </submittedName>
</protein>
<dbReference type="Proteomes" id="UP000623467">
    <property type="component" value="Unassembled WGS sequence"/>
</dbReference>
<evidence type="ECO:0000256" key="1">
    <source>
        <dbReference type="SAM" id="MobiDB-lite"/>
    </source>
</evidence>
<comment type="caution">
    <text evidence="3">The sequence shown here is derived from an EMBL/GenBank/DDBJ whole genome shotgun (WGS) entry which is preliminary data.</text>
</comment>
<gene>
    <name evidence="3" type="ORF">MSAN_01106200</name>
</gene>
<name>A0A8H7DAA3_9AGAR</name>
<evidence type="ECO:0000313" key="4">
    <source>
        <dbReference type="Proteomes" id="UP000623467"/>
    </source>
</evidence>
<reference evidence="3" key="1">
    <citation type="submission" date="2020-05" db="EMBL/GenBank/DDBJ databases">
        <title>Mycena genomes resolve the evolution of fungal bioluminescence.</title>
        <authorList>
            <person name="Tsai I.J."/>
        </authorList>
    </citation>
    <scope>NUCLEOTIDE SEQUENCE</scope>
    <source>
        <strain evidence="3">160909Yilan</strain>
    </source>
</reference>
<dbReference type="AlphaFoldDB" id="A0A8H7DAA3"/>
<feature type="transmembrane region" description="Helical" evidence="2">
    <location>
        <begin position="159"/>
        <end position="180"/>
    </location>
</feature>
<feature type="transmembrane region" description="Helical" evidence="2">
    <location>
        <begin position="192"/>
        <end position="214"/>
    </location>
</feature>